<evidence type="ECO:0000313" key="2">
    <source>
        <dbReference type="EMBL" id="QGW83163.1"/>
    </source>
</evidence>
<organism evidence="2 3">
    <name type="scientific">Variovorax paradoxus</name>
    <dbReference type="NCBI Taxonomy" id="34073"/>
    <lineage>
        <taxon>Bacteria</taxon>
        <taxon>Pseudomonadati</taxon>
        <taxon>Pseudomonadota</taxon>
        <taxon>Betaproteobacteria</taxon>
        <taxon>Burkholderiales</taxon>
        <taxon>Comamonadaceae</taxon>
        <taxon>Variovorax</taxon>
    </lineage>
</organism>
<dbReference type="RefSeq" id="WP_157614581.1">
    <property type="nucleotide sequence ID" value="NZ_CP046622.1"/>
</dbReference>
<keyword evidence="1" id="KW-1133">Transmembrane helix</keyword>
<dbReference type="OrthoDB" id="960912at2"/>
<keyword evidence="1" id="KW-0812">Transmembrane</keyword>
<dbReference type="EMBL" id="CP046622">
    <property type="protein sequence ID" value="QGW83163.1"/>
    <property type="molecule type" value="Genomic_DNA"/>
</dbReference>
<keyword evidence="1" id="KW-0472">Membrane</keyword>
<feature type="transmembrane region" description="Helical" evidence="1">
    <location>
        <begin position="130"/>
        <end position="148"/>
    </location>
</feature>
<dbReference type="InterPro" id="IPR005325">
    <property type="entry name" value="DUF308_memb"/>
</dbReference>
<dbReference type="Pfam" id="PF03729">
    <property type="entry name" value="DUF308"/>
    <property type="match status" value="1"/>
</dbReference>
<proteinExistence type="predicted"/>
<reference evidence="2 3" key="1">
    <citation type="submission" date="2019-12" db="EMBL/GenBank/DDBJ databases">
        <title>Hybrid Genome Assemblies of two High G+C Isolates from Undergraduate Microbiology Courses.</title>
        <authorList>
            <person name="Ne Ville C.J."/>
            <person name="Enright D."/>
            <person name="Hernandez I."/>
            <person name="Dodsworth J."/>
            <person name="Orwin P.M."/>
        </authorList>
    </citation>
    <scope>NUCLEOTIDE SEQUENCE [LARGE SCALE GENOMIC DNA]</scope>
    <source>
        <strain evidence="2 3">CSUSB</strain>
    </source>
</reference>
<feature type="transmembrane region" description="Helical" evidence="1">
    <location>
        <begin position="20"/>
        <end position="37"/>
    </location>
</feature>
<gene>
    <name evidence="2" type="ORF">GOQ09_16965</name>
</gene>
<feature type="transmembrane region" description="Helical" evidence="1">
    <location>
        <begin position="43"/>
        <end position="63"/>
    </location>
</feature>
<evidence type="ECO:0000313" key="3">
    <source>
        <dbReference type="Proteomes" id="UP000425817"/>
    </source>
</evidence>
<feature type="transmembrane region" description="Helical" evidence="1">
    <location>
        <begin position="75"/>
        <end position="93"/>
    </location>
</feature>
<name>A0A6I6HK13_VARPD</name>
<dbReference type="AlphaFoldDB" id="A0A6I6HK13"/>
<feature type="transmembrane region" description="Helical" evidence="1">
    <location>
        <begin position="99"/>
        <end position="118"/>
    </location>
</feature>
<sequence>MSNTNQSPAQRAAWLRKLYFIRAAFSFAWVALAFTLAKESPVLASGLLIVYPAWDALANLLDARMTGGAKLNPTQILNAWMSGLVTVAVMVSLALKLQIILAIFGGWAIVAGLLQLATAIRRRKGDQGQWVMMLSGAQSALAGGFFVAQQGSAAPVVQTFGGYAAVGAVYFLISGLVILFRQSKGRPGSQHTA</sequence>
<feature type="transmembrane region" description="Helical" evidence="1">
    <location>
        <begin position="160"/>
        <end position="180"/>
    </location>
</feature>
<dbReference type="Proteomes" id="UP000425817">
    <property type="component" value="Chromosome"/>
</dbReference>
<evidence type="ECO:0000256" key="1">
    <source>
        <dbReference type="SAM" id="Phobius"/>
    </source>
</evidence>
<protein>
    <submittedName>
        <fullName evidence="2">DUF308 domain-containing protein</fullName>
    </submittedName>
</protein>
<accession>A0A6I6HK13</accession>